<protein>
    <submittedName>
        <fullName evidence="3">PilZ domain-containing protein</fullName>
    </submittedName>
</protein>
<accession>A0A183E113</accession>
<dbReference type="EMBL" id="UYRT01081510">
    <property type="protein sequence ID" value="VDN24542.1"/>
    <property type="molecule type" value="Genomic_DNA"/>
</dbReference>
<reference evidence="3" key="1">
    <citation type="submission" date="2016-06" db="UniProtKB">
        <authorList>
            <consortium name="WormBaseParasite"/>
        </authorList>
    </citation>
    <scope>IDENTIFICATION</scope>
</reference>
<keyword evidence="2" id="KW-1185">Reference proteome</keyword>
<evidence type="ECO:0000313" key="3">
    <source>
        <dbReference type="WBParaSite" id="GPUH_0001467301-mRNA-1"/>
    </source>
</evidence>
<evidence type="ECO:0000313" key="1">
    <source>
        <dbReference type="EMBL" id="VDN24542.1"/>
    </source>
</evidence>
<name>A0A183E113_9BILA</name>
<organism evidence="3">
    <name type="scientific">Gongylonema pulchrum</name>
    <dbReference type="NCBI Taxonomy" id="637853"/>
    <lineage>
        <taxon>Eukaryota</taxon>
        <taxon>Metazoa</taxon>
        <taxon>Ecdysozoa</taxon>
        <taxon>Nematoda</taxon>
        <taxon>Chromadorea</taxon>
        <taxon>Rhabditida</taxon>
        <taxon>Spirurina</taxon>
        <taxon>Spiruromorpha</taxon>
        <taxon>Spiruroidea</taxon>
        <taxon>Gongylonematidae</taxon>
        <taxon>Gongylonema</taxon>
    </lineage>
</organism>
<dbReference type="AlphaFoldDB" id="A0A183E113"/>
<gene>
    <name evidence="1" type="ORF">GPUH_LOCUS14654</name>
</gene>
<reference evidence="1 2" key="2">
    <citation type="submission" date="2018-11" db="EMBL/GenBank/DDBJ databases">
        <authorList>
            <consortium name="Pathogen Informatics"/>
        </authorList>
    </citation>
    <scope>NUCLEOTIDE SEQUENCE [LARGE SCALE GENOMIC DNA]</scope>
</reference>
<sequence>MDVSASGCRTLSPTANATAIRPELHPNKIQYFIFRGATVKRSSKQLTYCHYQRTRCGIPFVFESNERAGVLPQCFNSKDPKL</sequence>
<proteinExistence type="predicted"/>
<dbReference type="WBParaSite" id="GPUH_0001467301-mRNA-1">
    <property type="protein sequence ID" value="GPUH_0001467301-mRNA-1"/>
    <property type="gene ID" value="GPUH_0001467301"/>
</dbReference>
<dbReference type="Proteomes" id="UP000271098">
    <property type="component" value="Unassembled WGS sequence"/>
</dbReference>
<evidence type="ECO:0000313" key="2">
    <source>
        <dbReference type="Proteomes" id="UP000271098"/>
    </source>
</evidence>